<dbReference type="PANTHER" id="PTHR31304:SF64">
    <property type="entry name" value="LOB DOMAIN-CONTAINING PROTEIN 42"/>
    <property type="match status" value="1"/>
</dbReference>
<dbReference type="eggNOG" id="ENOG502QV9P">
    <property type="taxonomic scope" value="Eukaryota"/>
</dbReference>
<sequence length="237" mass="26191">MKLSCNGCRVLRKGCSDDCIIKPCLEWISCPESQGHATLFLAKFYGRTGLLNLLTNATNQNDNPPAVFKSLLYEAAGRLVNPTYGALGLFWTADWSRCEAAVEAVLTGSNINDSFTMIDGQTSSGTFNAENHVHPKTYDIRHVAKGTNVDIKGKTQFKRVGQLLKLKPRVGSVDSSTMLKSLLKNTNMEIGETSSRVQTEKINEAVENQVNLKLTLGFDCQSTKGKKILDKRSIYYM</sequence>
<evidence type="ECO:0000313" key="4">
    <source>
        <dbReference type="EnsemblPlants" id="KEH44217"/>
    </source>
</evidence>
<dbReference type="InterPro" id="IPR004883">
    <property type="entry name" value="LOB"/>
</dbReference>
<reference evidence="3 5" key="2">
    <citation type="journal article" date="2014" name="BMC Genomics">
        <title>An improved genome release (version Mt4.0) for the model legume Medicago truncatula.</title>
        <authorList>
            <person name="Tang H."/>
            <person name="Krishnakumar V."/>
            <person name="Bidwell S."/>
            <person name="Rosen B."/>
            <person name="Chan A."/>
            <person name="Zhou S."/>
            <person name="Gentzbittel L."/>
            <person name="Childs K.L."/>
            <person name="Yandell M."/>
            <person name="Gundlach H."/>
            <person name="Mayer K.F."/>
            <person name="Schwartz D.C."/>
            <person name="Town C.D."/>
        </authorList>
    </citation>
    <scope>GENOME REANNOTATION</scope>
    <source>
        <strain evidence="3">A17</strain>
        <strain evidence="4 5">cv. Jemalong A17</strain>
    </source>
</reference>
<evidence type="ECO:0000259" key="2">
    <source>
        <dbReference type="PROSITE" id="PS50891"/>
    </source>
</evidence>
<reference evidence="4" key="3">
    <citation type="submission" date="2015-04" db="UniProtKB">
        <authorList>
            <consortium name="EnsemblPlants"/>
        </authorList>
    </citation>
    <scope>IDENTIFICATION</scope>
    <source>
        <strain evidence="4">cv. Jemalong A17</strain>
    </source>
</reference>
<dbReference type="HOGENOM" id="CLU_054665_0_1_1"/>
<accession>G7ZZB8</accession>
<evidence type="ECO:0000256" key="1">
    <source>
        <dbReference type="ARBA" id="ARBA00005474"/>
    </source>
</evidence>
<dbReference type="PaxDb" id="3880-AES84556"/>
<evidence type="ECO:0000313" key="5">
    <source>
        <dbReference type="Proteomes" id="UP000002051"/>
    </source>
</evidence>
<dbReference type="Proteomes" id="UP000002051">
    <property type="component" value="Unassembled WGS sequence"/>
</dbReference>
<dbReference type="Pfam" id="PF03195">
    <property type="entry name" value="LOB"/>
    <property type="match status" value="1"/>
</dbReference>
<dbReference type="PANTHER" id="PTHR31304">
    <property type="entry name" value="LOB DOMAIN-CONTAINING PROTEIN 38"/>
    <property type="match status" value="1"/>
</dbReference>
<dbReference type="KEGG" id="mtr:25485496"/>
<evidence type="ECO:0000313" key="3">
    <source>
        <dbReference type="EMBL" id="KEH44217.1"/>
    </source>
</evidence>
<protein>
    <submittedName>
        <fullName evidence="3">LOB domain protein</fullName>
    </submittedName>
</protein>
<dbReference type="STRING" id="3880.G7ZZB8"/>
<name>G7ZZB8_MEDTR</name>
<organism evidence="3 5">
    <name type="scientific">Medicago truncatula</name>
    <name type="common">Barrel medic</name>
    <name type="synonym">Medicago tribuloides</name>
    <dbReference type="NCBI Taxonomy" id="3880"/>
    <lineage>
        <taxon>Eukaryota</taxon>
        <taxon>Viridiplantae</taxon>
        <taxon>Streptophyta</taxon>
        <taxon>Embryophyta</taxon>
        <taxon>Tracheophyta</taxon>
        <taxon>Spermatophyta</taxon>
        <taxon>Magnoliopsida</taxon>
        <taxon>eudicotyledons</taxon>
        <taxon>Gunneridae</taxon>
        <taxon>Pentapetalae</taxon>
        <taxon>rosids</taxon>
        <taxon>fabids</taxon>
        <taxon>Fabales</taxon>
        <taxon>Fabaceae</taxon>
        <taxon>Papilionoideae</taxon>
        <taxon>50 kb inversion clade</taxon>
        <taxon>NPAAA clade</taxon>
        <taxon>Hologalegina</taxon>
        <taxon>IRL clade</taxon>
        <taxon>Trifolieae</taxon>
        <taxon>Medicago</taxon>
    </lineage>
</organism>
<feature type="domain" description="LOB" evidence="2">
    <location>
        <begin position="3"/>
        <end position="111"/>
    </location>
</feature>
<dbReference type="AlphaFoldDB" id="G7ZZB8"/>
<keyword evidence="5" id="KW-1185">Reference proteome</keyword>
<dbReference type="EMBL" id="CM001217">
    <property type="protein sequence ID" value="KEH44217.1"/>
    <property type="molecule type" value="Genomic_DNA"/>
</dbReference>
<dbReference type="PROSITE" id="PS50891">
    <property type="entry name" value="LOB"/>
    <property type="match status" value="1"/>
</dbReference>
<dbReference type="GO" id="GO:0010468">
    <property type="term" value="P:regulation of gene expression"/>
    <property type="evidence" value="ECO:0000318"/>
    <property type="project" value="GO_Central"/>
</dbReference>
<dbReference type="EnsemblPlants" id="KEH44217">
    <property type="protein sequence ID" value="KEH44217"/>
    <property type="gene ID" value="MTR_1g110840"/>
</dbReference>
<comment type="similarity">
    <text evidence="1">Belongs to the LOB domain-containing protein family.</text>
</comment>
<gene>
    <name evidence="4" type="primary">25485496</name>
    <name evidence="3" type="ordered locus">MTR_1g110840</name>
</gene>
<proteinExistence type="inferred from homology"/>
<dbReference type="OrthoDB" id="1922547at2759"/>
<reference evidence="3 5" key="1">
    <citation type="journal article" date="2011" name="Nature">
        <title>The Medicago genome provides insight into the evolution of rhizobial symbioses.</title>
        <authorList>
            <person name="Young N.D."/>
            <person name="Debelle F."/>
            <person name="Oldroyd G.E."/>
            <person name="Geurts R."/>
            <person name="Cannon S.B."/>
            <person name="Udvardi M.K."/>
            <person name="Benedito V.A."/>
            <person name="Mayer K.F."/>
            <person name="Gouzy J."/>
            <person name="Schoof H."/>
            <person name="Van de Peer Y."/>
            <person name="Proost S."/>
            <person name="Cook D.R."/>
            <person name="Meyers B.C."/>
            <person name="Spannagl M."/>
            <person name="Cheung F."/>
            <person name="De Mita S."/>
            <person name="Krishnakumar V."/>
            <person name="Gundlach H."/>
            <person name="Zhou S."/>
            <person name="Mudge J."/>
            <person name="Bharti A.K."/>
            <person name="Murray J.D."/>
            <person name="Naoumkina M.A."/>
            <person name="Rosen B."/>
            <person name="Silverstein K.A."/>
            <person name="Tang H."/>
            <person name="Rombauts S."/>
            <person name="Zhao P.X."/>
            <person name="Zhou P."/>
            <person name="Barbe V."/>
            <person name="Bardou P."/>
            <person name="Bechner M."/>
            <person name="Bellec A."/>
            <person name="Berger A."/>
            <person name="Berges H."/>
            <person name="Bidwell S."/>
            <person name="Bisseling T."/>
            <person name="Choisne N."/>
            <person name="Couloux A."/>
            <person name="Denny R."/>
            <person name="Deshpande S."/>
            <person name="Dai X."/>
            <person name="Doyle J.J."/>
            <person name="Dudez A.M."/>
            <person name="Farmer A.D."/>
            <person name="Fouteau S."/>
            <person name="Franken C."/>
            <person name="Gibelin C."/>
            <person name="Gish J."/>
            <person name="Goldstein S."/>
            <person name="Gonzalez A.J."/>
            <person name="Green P.J."/>
            <person name="Hallab A."/>
            <person name="Hartog M."/>
            <person name="Hua A."/>
            <person name="Humphray S.J."/>
            <person name="Jeong D.H."/>
            <person name="Jing Y."/>
            <person name="Jocker A."/>
            <person name="Kenton S.M."/>
            <person name="Kim D.J."/>
            <person name="Klee K."/>
            <person name="Lai H."/>
            <person name="Lang C."/>
            <person name="Lin S."/>
            <person name="Macmil S.L."/>
            <person name="Magdelenat G."/>
            <person name="Matthews L."/>
            <person name="McCorrison J."/>
            <person name="Monaghan E.L."/>
            <person name="Mun J.H."/>
            <person name="Najar F.Z."/>
            <person name="Nicholson C."/>
            <person name="Noirot C."/>
            <person name="O'Bleness M."/>
            <person name="Paule C.R."/>
            <person name="Poulain J."/>
            <person name="Prion F."/>
            <person name="Qin B."/>
            <person name="Qu C."/>
            <person name="Retzel E.F."/>
            <person name="Riddle C."/>
            <person name="Sallet E."/>
            <person name="Samain S."/>
            <person name="Samson N."/>
            <person name="Sanders I."/>
            <person name="Saurat O."/>
            <person name="Scarpelli C."/>
            <person name="Schiex T."/>
            <person name="Segurens B."/>
            <person name="Severin A.J."/>
            <person name="Sherrier D.J."/>
            <person name="Shi R."/>
            <person name="Sims S."/>
            <person name="Singer S.R."/>
            <person name="Sinharoy S."/>
            <person name="Sterck L."/>
            <person name="Viollet A."/>
            <person name="Wang B.B."/>
            <person name="Wang K."/>
            <person name="Wang M."/>
            <person name="Wang X."/>
            <person name="Warfsmann J."/>
            <person name="Weissenbach J."/>
            <person name="White D.D."/>
            <person name="White J.D."/>
            <person name="Wiley G.B."/>
            <person name="Wincker P."/>
            <person name="Xing Y."/>
            <person name="Yang L."/>
            <person name="Yao Z."/>
            <person name="Ying F."/>
            <person name="Zhai J."/>
            <person name="Zhou L."/>
            <person name="Zuber A."/>
            <person name="Denarie J."/>
            <person name="Dixon R.A."/>
            <person name="May G.D."/>
            <person name="Schwartz D.C."/>
            <person name="Rogers J."/>
            <person name="Quetier F."/>
            <person name="Town C.D."/>
            <person name="Roe B.A."/>
        </authorList>
    </citation>
    <scope>NUCLEOTIDE SEQUENCE [LARGE SCALE GENOMIC DNA]</scope>
    <source>
        <strain evidence="3">A17</strain>
        <strain evidence="4 5">cv. Jemalong A17</strain>
    </source>
</reference>